<accession>A0ACC3T390</accession>
<keyword evidence="2" id="KW-1185">Reference proteome</keyword>
<dbReference type="Proteomes" id="UP001433508">
    <property type="component" value="Unassembled WGS sequence"/>
</dbReference>
<proteinExistence type="predicted"/>
<reference evidence="2" key="1">
    <citation type="journal article" date="2024" name="Front. Bioeng. Biotechnol.">
        <title>Genome-scale model development and genomic sequencing of the oleaginous clade Lipomyces.</title>
        <authorList>
            <person name="Czajka J.J."/>
            <person name="Han Y."/>
            <person name="Kim J."/>
            <person name="Mondo S.J."/>
            <person name="Hofstad B.A."/>
            <person name="Robles A."/>
            <person name="Haridas S."/>
            <person name="Riley R."/>
            <person name="LaButti K."/>
            <person name="Pangilinan J."/>
            <person name="Andreopoulos W."/>
            <person name="Lipzen A."/>
            <person name="Yan J."/>
            <person name="Wang M."/>
            <person name="Ng V."/>
            <person name="Grigoriev I.V."/>
            <person name="Spatafora J.W."/>
            <person name="Magnuson J.K."/>
            <person name="Baker S.E."/>
            <person name="Pomraning K.R."/>
        </authorList>
    </citation>
    <scope>NUCLEOTIDE SEQUENCE [LARGE SCALE GENOMIC DNA]</scope>
    <source>
        <strain evidence="2">CBS 7786</strain>
    </source>
</reference>
<gene>
    <name evidence="1" type="ORF">V1525DRAFT_375863</name>
</gene>
<organism evidence="1 2">
    <name type="scientific">Lipomyces kononenkoae</name>
    <name type="common">Yeast</name>
    <dbReference type="NCBI Taxonomy" id="34357"/>
    <lineage>
        <taxon>Eukaryota</taxon>
        <taxon>Fungi</taxon>
        <taxon>Dikarya</taxon>
        <taxon>Ascomycota</taxon>
        <taxon>Saccharomycotina</taxon>
        <taxon>Lipomycetes</taxon>
        <taxon>Lipomycetales</taxon>
        <taxon>Lipomycetaceae</taxon>
        <taxon>Lipomyces</taxon>
    </lineage>
</organism>
<dbReference type="EMBL" id="MU971361">
    <property type="protein sequence ID" value="KAK9238060.1"/>
    <property type="molecule type" value="Genomic_DNA"/>
</dbReference>
<keyword evidence="1" id="KW-0808">Transferase</keyword>
<evidence type="ECO:0000313" key="2">
    <source>
        <dbReference type="Proteomes" id="UP001433508"/>
    </source>
</evidence>
<name>A0ACC3T390_LIPKO</name>
<keyword evidence="1" id="KW-0489">Methyltransferase</keyword>
<comment type="caution">
    <text evidence="1">The sequence shown here is derived from an EMBL/GenBank/DDBJ whole genome shotgun (WGS) entry which is preliminary data.</text>
</comment>
<sequence length="349" mass="40339">MPPVTAETPIEGILDSSEALTDVTVSELGTYQSKWDIPRTERDDPFQFGQRYLQDEDAVWDFNAWDHVEWDEEQEILAQEKLEKQRENPVNDFDKKLYMSNPSRYWDLFYRNNKSNFFKDRKWLRLEFPSIYATATAANSGPKTVLEVGCGAGNTLFPILAANENAELKLVGVDFSHRAVELVRESTEFDAAHITADVWDLADDTGRLPAGLEEHSVDFVILIFVFSALAPEQWDTAIRNIDRLLKPGGEILFRDYGRYDMAQLRFKGGRLLQDSFYVRGDGTRVYFFTEDELQKIFGKEFSVEKMGTDRRLLVNRKRKLKMYRIWLQARFIKRASLDDAEEAPAGEAE</sequence>
<protein>
    <submittedName>
        <fullName evidence="1">S-adenosyl-L-methionine-dependent methyltransferase</fullName>
    </submittedName>
</protein>
<evidence type="ECO:0000313" key="1">
    <source>
        <dbReference type="EMBL" id="KAK9238060.1"/>
    </source>
</evidence>